<comment type="function">
    <text evidence="6">Component of the sequence-specific heterotrimeric transcription factor (NF-Y) which specifically recognizes a 5'-CCAAT-3' box motif found in the promoters of its target genes.</text>
</comment>
<feature type="compositionally biased region" description="Basic and acidic residues" evidence="7">
    <location>
        <begin position="261"/>
        <end position="270"/>
    </location>
</feature>
<dbReference type="PROSITE" id="PS51152">
    <property type="entry name" value="NFYA_HAP2_2"/>
    <property type="match status" value="1"/>
</dbReference>
<evidence type="ECO:0000256" key="7">
    <source>
        <dbReference type="SAM" id="MobiDB-lite"/>
    </source>
</evidence>
<dbReference type="Gene3D" id="6.10.250.2430">
    <property type="match status" value="1"/>
</dbReference>
<evidence type="ECO:0000256" key="4">
    <source>
        <dbReference type="ARBA" id="ARBA00023163"/>
    </source>
</evidence>
<keyword evidence="2 6" id="KW-0805">Transcription regulation</keyword>
<dbReference type="GO" id="GO:0003677">
    <property type="term" value="F:DNA binding"/>
    <property type="evidence" value="ECO:0007669"/>
    <property type="project" value="UniProtKB-KW"/>
</dbReference>
<feature type="compositionally biased region" description="Polar residues" evidence="7">
    <location>
        <begin position="275"/>
        <end position="296"/>
    </location>
</feature>
<evidence type="ECO:0000256" key="6">
    <source>
        <dbReference type="RuleBase" id="RU367155"/>
    </source>
</evidence>
<gene>
    <name evidence="8" type="primary">HAP2</name>
    <name evidence="8" type="ORF">LOC62_01G000983</name>
</gene>
<keyword evidence="9" id="KW-1185">Reference proteome</keyword>
<organism evidence="8 9">
    <name type="scientific">Vanrija pseudolonga</name>
    <dbReference type="NCBI Taxonomy" id="143232"/>
    <lineage>
        <taxon>Eukaryota</taxon>
        <taxon>Fungi</taxon>
        <taxon>Dikarya</taxon>
        <taxon>Basidiomycota</taxon>
        <taxon>Agaricomycotina</taxon>
        <taxon>Tremellomycetes</taxon>
        <taxon>Trichosporonales</taxon>
        <taxon>Trichosporonaceae</taxon>
        <taxon>Vanrija</taxon>
    </lineage>
</organism>
<comment type="subunit">
    <text evidence="6">Heterotrimer.</text>
</comment>
<sequence>MNTSTLLSLLPNAGTYSASPSFGDSSALGRAYDYVGGASDNDSASAGQSALDFSSYSYTDDLGAFGVTGHSGASHSYNPRQGQANGQAAQTSAYPHSLVQPDFAAQYRNDHAGVMDDRSNGNLMNGHGETARFLDLEINQPGPSTYRHATNGLYSGSEASHEDPTQAYVDGSAHDDDLVKVENGNGDAEGEDADADNEEPLYVNAKQYHRILKRRLARARLEELNRLVRSRKPYLHESRHRHACSRPRGKGGRFLTADEIEQLKREETAKEAASANGSVSGEPSTDGSPSEAAPST</sequence>
<comment type="subcellular location">
    <subcellularLocation>
        <location evidence="1 6">Nucleus</location>
    </subcellularLocation>
</comment>
<feature type="region of interest" description="Disordered" evidence="7">
    <location>
        <begin position="235"/>
        <end position="296"/>
    </location>
</feature>
<evidence type="ECO:0000256" key="3">
    <source>
        <dbReference type="ARBA" id="ARBA00023125"/>
    </source>
</evidence>
<dbReference type="GO" id="GO:0005634">
    <property type="term" value="C:nucleus"/>
    <property type="evidence" value="ECO:0007669"/>
    <property type="project" value="UniProtKB-SubCell"/>
</dbReference>
<dbReference type="PRINTS" id="PR00616">
    <property type="entry name" value="CCAATSUBUNTB"/>
</dbReference>
<accession>A0AAF0Y017</accession>
<proteinExistence type="inferred from homology"/>
<keyword evidence="5 6" id="KW-0539">Nucleus</keyword>
<dbReference type="GO" id="GO:0003700">
    <property type="term" value="F:DNA-binding transcription factor activity"/>
    <property type="evidence" value="ECO:0007669"/>
    <property type="project" value="UniProtKB-UniRule"/>
</dbReference>
<dbReference type="RefSeq" id="XP_062623435.1">
    <property type="nucleotide sequence ID" value="XM_062767451.1"/>
</dbReference>
<evidence type="ECO:0000256" key="5">
    <source>
        <dbReference type="ARBA" id="ARBA00023242"/>
    </source>
</evidence>
<dbReference type="EMBL" id="CP086714">
    <property type="protein sequence ID" value="WOO77403.1"/>
    <property type="molecule type" value="Genomic_DNA"/>
</dbReference>
<reference evidence="8" key="1">
    <citation type="submission" date="2023-10" db="EMBL/GenBank/DDBJ databases">
        <authorList>
            <person name="Noh H."/>
        </authorList>
    </citation>
    <scope>NUCLEOTIDE SEQUENCE</scope>
    <source>
        <strain evidence="8">DUCC4014</strain>
    </source>
</reference>
<evidence type="ECO:0000256" key="2">
    <source>
        <dbReference type="ARBA" id="ARBA00023015"/>
    </source>
</evidence>
<comment type="similarity">
    <text evidence="6">Belongs to the NFYA/HAP2 subunit family.</text>
</comment>
<dbReference type="AlphaFoldDB" id="A0AAF0Y017"/>
<evidence type="ECO:0000256" key="1">
    <source>
        <dbReference type="ARBA" id="ARBA00004123"/>
    </source>
</evidence>
<dbReference type="GeneID" id="87804241"/>
<keyword evidence="3 6" id="KW-0238">DNA-binding</keyword>
<feature type="compositionally biased region" description="Basic residues" evidence="7">
    <location>
        <begin position="235"/>
        <end position="251"/>
    </location>
</feature>
<dbReference type="InterPro" id="IPR001289">
    <property type="entry name" value="NFYA"/>
</dbReference>
<dbReference type="Proteomes" id="UP000827549">
    <property type="component" value="Chromosome 1"/>
</dbReference>
<protein>
    <recommendedName>
        <fullName evidence="6">Transcriptional activator HAP2</fullName>
    </recommendedName>
</protein>
<keyword evidence="4 6" id="KW-0804">Transcription</keyword>
<dbReference type="PANTHER" id="PTHR12632">
    <property type="entry name" value="TRANSCRIPTION FACTOR NF-Y ALPHA-RELATED"/>
    <property type="match status" value="1"/>
</dbReference>
<evidence type="ECO:0000313" key="8">
    <source>
        <dbReference type="EMBL" id="WOO77403.1"/>
    </source>
</evidence>
<dbReference type="Pfam" id="PF02045">
    <property type="entry name" value="CBFB_NFYA"/>
    <property type="match status" value="1"/>
</dbReference>
<evidence type="ECO:0000313" key="9">
    <source>
        <dbReference type="Proteomes" id="UP000827549"/>
    </source>
</evidence>
<feature type="region of interest" description="Disordered" evidence="7">
    <location>
        <begin position="151"/>
        <end position="171"/>
    </location>
</feature>
<dbReference type="SMART" id="SM00521">
    <property type="entry name" value="CBF"/>
    <property type="match status" value="1"/>
</dbReference>
<name>A0AAF0Y017_9TREE</name>